<dbReference type="RefSeq" id="WP_307186269.1">
    <property type="nucleotide sequence ID" value="NZ_JAUTBA010000001.1"/>
</dbReference>
<organism evidence="2 3">
    <name type="scientific">Sphingobacterium zeae</name>
    <dbReference type="NCBI Taxonomy" id="1776859"/>
    <lineage>
        <taxon>Bacteria</taxon>
        <taxon>Pseudomonadati</taxon>
        <taxon>Bacteroidota</taxon>
        <taxon>Sphingobacteriia</taxon>
        <taxon>Sphingobacteriales</taxon>
        <taxon>Sphingobacteriaceae</taxon>
        <taxon>Sphingobacterium</taxon>
    </lineage>
</organism>
<evidence type="ECO:0000313" key="2">
    <source>
        <dbReference type="EMBL" id="MDQ1150663.1"/>
    </source>
</evidence>
<dbReference type="EMBL" id="JAUTBA010000001">
    <property type="protein sequence ID" value="MDQ1150663.1"/>
    <property type="molecule type" value="Genomic_DNA"/>
</dbReference>
<comment type="caution">
    <text evidence="2">The sequence shown here is derived from an EMBL/GenBank/DDBJ whole genome shotgun (WGS) entry which is preliminary data.</text>
</comment>
<proteinExistence type="predicted"/>
<evidence type="ECO:0000256" key="1">
    <source>
        <dbReference type="SAM" id="MobiDB-lite"/>
    </source>
</evidence>
<sequence length="105" mass="11934">MNAAIRFNDTYTQYLNNNALFLNGIDPLDNDPSTHDGGRTYTPPKVPDLDDVTPDLYYPENGDGPDPSEEEQRDRNNKEKIQTEEDHDGAHPNRSEQDDDDLESI</sequence>
<evidence type="ECO:0000313" key="3">
    <source>
        <dbReference type="Proteomes" id="UP001244640"/>
    </source>
</evidence>
<name>A0ABU0U6T0_9SPHI</name>
<accession>A0ABU0U6T0</accession>
<feature type="region of interest" description="Disordered" evidence="1">
    <location>
        <begin position="23"/>
        <end position="105"/>
    </location>
</feature>
<dbReference type="Proteomes" id="UP001244640">
    <property type="component" value="Unassembled WGS sequence"/>
</dbReference>
<feature type="compositionally biased region" description="Basic and acidic residues" evidence="1">
    <location>
        <begin position="70"/>
        <end position="96"/>
    </location>
</feature>
<gene>
    <name evidence="2" type="ORF">QE382_002647</name>
</gene>
<protein>
    <submittedName>
        <fullName evidence="2">Uncharacterized protein</fullName>
    </submittedName>
</protein>
<reference evidence="2 3" key="1">
    <citation type="submission" date="2023-07" db="EMBL/GenBank/DDBJ databases">
        <title>Functional and genomic diversity of the sorghum phyllosphere microbiome.</title>
        <authorList>
            <person name="Shade A."/>
        </authorList>
    </citation>
    <scope>NUCLEOTIDE SEQUENCE [LARGE SCALE GENOMIC DNA]</scope>
    <source>
        <strain evidence="2 3">SORGH_AS_0892</strain>
    </source>
</reference>
<keyword evidence="3" id="KW-1185">Reference proteome</keyword>